<evidence type="ECO:0000256" key="1">
    <source>
        <dbReference type="SAM" id="Phobius"/>
    </source>
</evidence>
<protein>
    <submittedName>
        <fullName evidence="3">Nucleoside recognition domain-containing protein</fullName>
    </submittedName>
</protein>
<feature type="transmembrane region" description="Helical" evidence="1">
    <location>
        <begin position="6"/>
        <end position="24"/>
    </location>
</feature>
<gene>
    <name evidence="3" type="ORF">GCM10023143_14480</name>
</gene>
<keyword evidence="1" id="KW-0812">Transmembrane</keyword>
<dbReference type="EMBL" id="BAABFN010000002">
    <property type="protein sequence ID" value="GAA4307664.1"/>
    <property type="molecule type" value="Genomic_DNA"/>
</dbReference>
<reference evidence="4" key="1">
    <citation type="journal article" date="2019" name="Int. J. Syst. Evol. Microbiol.">
        <title>The Global Catalogue of Microorganisms (GCM) 10K type strain sequencing project: providing services to taxonomists for standard genome sequencing and annotation.</title>
        <authorList>
            <consortium name="The Broad Institute Genomics Platform"/>
            <consortium name="The Broad Institute Genome Sequencing Center for Infectious Disease"/>
            <person name="Wu L."/>
            <person name="Ma J."/>
        </authorList>
    </citation>
    <scope>NUCLEOTIDE SEQUENCE [LARGE SCALE GENOMIC DNA]</scope>
    <source>
        <strain evidence="4">JCM 17664</strain>
    </source>
</reference>
<keyword evidence="4" id="KW-1185">Reference proteome</keyword>
<feature type="transmembrane region" description="Helical" evidence="1">
    <location>
        <begin position="389"/>
        <end position="409"/>
    </location>
</feature>
<dbReference type="InterPro" id="IPR011415">
    <property type="entry name" value="SpmA_SpmB"/>
</dbReference>
<feature type="transmembrane region" description="Helical" evidence="1">
    <location>
        <begin position="275"/>
        <end position="295"/>
    </location>
</feature>
<feature type="transmembrane region" description="Helical" evidence="1">
    <location>
        <begin position="141"/>
        <end position="161"/>
    </location>
</feature>
<dbReference type="Proteomes" id="UP001501207">
    <property type="component" value="Unassembled WGS sequence"/>
</dbReference>
<feature type="transmembrane region" description="Helical" evidence="1">
    <location>
        <begin position="234"/>
        <end position="255"/>
    </location>
</feature>
<feature type="transmembrane region" description="Helical" evidence="1">
    <location>
        <begin position="45"/>
        <end position="62"/>
    </location>
</feature>
<keyword evidence="1" id="KW-0472">Membrane</keyword>
<evidence type="ECO:0000313" key="3">
    <source>
        <dbReference type="EMBL" id="GAA4307664.1"/>
    </source>
</evidence>
<feature type="domain" description="Nucleoside transporter/FeoB GTPase Gate" evidence="2">
    <location>
        <begin position="277"/>
        <end position="381"/>
    </location>
</feature>
<dbReference type="InterPro" id="IPR011642">
    <property type="entry name" value="Gate_dom"/>
</dbReference>
<feature type="domain" description="Nucleoside transporter/FeoB GTPase Gate" evidence="2">
    <location>
        <begin position="50"/>
        <end position="159"/>
    </location>
</feature>
<dbReference type="InterPro" id="IPR052549">
    <property type="entry name" value="SpmB"/>
</dbReference>
<evidence type="ECO:0000259" key="2">
    <source>
        <dbReference type="Pfam" id="PF07670"/>
    </source>
</evidence>
<dbReference type="PANTHER" id="PTHR35793">
    <property type="entry name" value="INNER MEMBRANE PROTEIN YJIG"/>
    <property type="match status" value="1"/>
</dbReference>
<proteinExistence type="predicted"/>
<feature type="transmembrane region" description="Helical" evidence="1">
    <location>
        <begin position="173"/>
        <end position="192"/>
    </location>
</feature>
<name>A0ABP8FNR0_9BACT</name>
<comment type="caution">
    <text evidence="3">The sequence shown here is derived from an EMBL/GenBank/DDBJ whole genome shotgun (WGS) entry which is preliminary data.</text>
</comment>
<feature type="transmembrane region" description="Helical" evidence="1">
    <location>
        <begin position="204"/>
        <end position="222"/>
    </location>
</feature>
<accession>A0ABP8FNR0</accession>
<dbReference type="PANTHER" id="PTHR35793:SF2">
    <property type="entry name" value="INNER MEMBRANE PROTEIN YJIG"/>
    <property type="match status" value="1"/>
</dbReference>
<organism evidence="3 4">
    <name type="scientific">Compostibacter hankyongensis</name>
    <dbReference type="NCBI Taxonomy" id="1007089"/>
    <lineage>
        <taxon>Bacteria</taxon>
        <taxon>Pseudomonadati</taxon>
        <taxon>Bacteroidota</taxon>
        <taxon>Chitinophagia</taxon>
        <taxon>Chitinophagales</taxon>
        <taxon>Chitinophagaceae</taxon>
        <taxon>Compostibacter</taxon>
    </lineage>
</organism>
<dbReference type="Pfam" id="PF07670">
    <property type="entry name" value="Gate"/>
    <property type="match status" value="2"/>
</dbReference>
<keyword evidence="1" id="KW-1133">Transmembrane helix</keyword>
<sequence length="410" mass="44232">MALNIVFISFFIIAFLVALYRLVFLGDTHIFQDIINGTFKDAKTAAEISLGLIGIMTLWLGIMKVGERGGVIRVFARLIGPLFNKLFPDIPRNHPVYGSILMNFSANMLGLDNAATPLGLKAMKELQELNGGKDQASNAQIMFIALNASSLQLLPVSIMAYRAQEGAANPSDVFLPILLATFFSTITALIMVSIYQRINLFNKVVLAYIGSVTLLIGAALYFFSRLSPAEIGTISSVVGNVILFGTIISFFLLAFIRRENVYEAFIDGAKEGFGIAVKIIPYLVAILVAVGVFRTSGCMDYLVHGIGSLFSSLGMNTDFVPALPVALMKPLSGSGARGLMVEIMHTLGADSFPGRVSTVIQGSTETTFYVLAVYFGSVGIKRTRHALPCALLSELAGVIAAIIIAYIFFH</sequence>
<evidence type="ECO:0000313" key="4">
    <source>
        <dbReference type="Proteomes" id="UP001501207"/>
    </source>
</evidence>
<dbReference type="RefSeq" id="WP_344977731.1">
    <property type="nucleotide sequence ID" value="NZ_BAABFN010000002.1"/>
</dbReference>
<dbReference type="PIRSF" id="PIRSF036542">
    <property type="entry name" value="SpmA_SpmB"/>
    <property type="match status" value="1"/>
</dbReference>